<dbReference type="NCBIfam" id="TIGR00254">
    <property type="entry name" value="GGDEF"/>
    <property type="match status" value="1"/>
</dbReference>
<keyword evidence="3" id="KW-0808">Transferase</keyword>
<reference evidence="3 4" key="1">
    <citation type="submission" date="2015-09" db="EMBL/GenBank/DDBJ databases">
        <authorList>
            <consortium name="Pathogen Informatics"/>
        </authorList>
    </citation>
    <scope>NUCLEOTIDE SEQUENCE [LARGE SCALE GENOMIC DNA]</scope>
    <source>
        <strain evidence="3 4">2789STDY5834968</strain>
    </source>
</reference>
<evidence type="ECO:0000313" key="3">
    <source>
        <dbReference type="EMBL" id="CUM85591.1"/>
    </source>
</evidence>
<dbReference type="RefSeq" id="WP_055237526.1">
    <property type="nucleotide sequence ID" value="NZ_CYXM01000003.1"/>
</dbReference>
<name>A0A173S5R9_9FIRM</name>
<dbReference type="PANTHER" id="PTHR45138">
    <property type="entry name" value="REGULATORY COMPONENTS OF SENSORY TRANSDUCTION SYSTEM"/>
    <property type="match status" value="1"/>
</dbReference>
<feature type="domain" description="GGDEF" evidence="2">
    <location>
        <begin position="223"/>
        <end position="351"/>
    </location>
</feature>
<dbReference type="InterPro" id="IPR043128">
    <property type="entry name" value="Rev_trsase/Diguanyl_cyclase"/>
</dbReference>
<dbReference type="CDD" id="cd01949">
    <property type="entry name" value="GGDEF"/>
    <property type="match status" value="1"/>
</dbReference>
<dbReference type="InterPro" id="IPR000160">
    <property type="entry name" value="GGDEF_dom"/>
</dbReference>
<keyword evidence="1" id="KW-0812">Transmembrane</keyword>
<dbReference type="EMBL" id="CYXM01000003">
    <property type="protein sequence ID" value="CUM85591.1"/>
    <property type="molecule type" value="Genomic_DNA"/>
</dbReference>
<protein>
    <submittedName>
        <fullName evidence="3">Probable diguanylate cyclase YfiN</fullName>
        <ecNumber evidence="3">2.7.7.65</ecNumber>
    </submittedName>
</protein>
<dbReference type="Proteomes" id="UP000095673">
    <property type="component" value="Unassembled WGS sequence"/>
</dbReference>
<feature type="transmembrane region" description="Helical" evidence="1">
    <location>
        <begin position="163"/>
        <end position="184"/>
    </location>
</feature>
<dbReference type="PROSITE" id="PS50887">
    <property type="entry name" value="GGDEF"/>
    <property type="match status" value="1"/>
</dbReference>
<sequence>MKLKNKKSRNIIGIIQSCLIFALVILVIFMMIQINRLQGTARVINYAGLVRGATQREVKLEITGSQNDELIKYLDDILSGLKYQDGNYDLIKLQDKEYQDKLQVQIDYWNKIKKEIEAVRSNGYENTDIVNMSETYFKLADDTVSAAENYSEKIATKIRTIELLSVLDMLCLVILIIVQTIMAMKMARQNKLLEQRAYTDARTGLPNRSACKEILNNNEIISSPTACIIFDLNNLKFINDTMGHSAGDRLIVKFAGLLRRVFPEKDFVGRYGGDEFMVVIYDTDKAEVDEILKCLCLEKDKLNNTGNELQIDYACGWAISEDYKESTLQILFDSADSYMYENKQLCKKQNQ</sequence>
<dbReference type="Gene3D" id="3.30.70.270">
    <property type="match status" value="1"/>
</dbReference>
<proteinExistence type="predicted"/>
<evidence type="ECO:0000259" key="2">
    <source>
        <dbReference type="PROSITE" id="PS50887"/>
    </source>
</evidence>
<gene>
    <name evidence="3" type="primary">yfiN</name>
    <name evidence="3" type="ORF">ERS852580_00856</name>
</gene>
<feature type="transmembrane region" description="Helical" evidence="1">
    <location>
        <begin position="12"/>
        <end position="32"/>
    </location>
</feature>
<dbReference type="InterPro" id="IPR029787">
    <property type="entry name" value="Nucleotide_cyclase"/>
</dbReference>
<evidence type="ECO:0000256" key="1">
    <source>
        <dbReference type="SAM" id="Phobius"/>
    </source>
</evidence>
<accession>A0A173S5R9</accession>
<dbReference type="EC" id="2.7.7.65" evidence="3"/>
<organism evidence="3 4">
    <name type="scientific">Agathobacter rectalis</name>
    <dbReference type="NCBI Taxonomy" id="39491"/>
    <lineage>
        <taxon>Bacteria</taxon>
        <taxon>Bacillati</taxon>
        <taxon>Bacillota</taxon>
        <taxon>Clostridia</taxon>
        <taxon>Lachnospirales</taxon>
        <taxon>Lachnospiraceae</taxon>
        <taxon>Agathobacter</taxon>
    </lineage>
</organism>
<dbReference type="GO" id="GO:0052621">
    <property type="term" value="F:diguanylate cyclase activity"/>
    <property type="evidence" value="ECO:0007669"/>
    <property type="project" value="UniProtKB-EC"/>
</dbReference>
<dbReference type="OrthoDB" id="9804955at2"/>
<dbReference type="AlphaFoldDB" id="A0A173S5R9"/>
<dbReference type="SUPFAM" id="SSF55073">
    <property type="entry name" value="Nucleotide cyclase"/>
    <property type="match status" value="1"/>
</dbReference>
<evidence type="ECO:0000313" key="4">
    <source>
        <dbReference type="Proteomes" id="UP000095673"/>
    </source>
</evidence>
<dbReference type="SMART" id="SM00267">
    <property type="entry name" value="GGDEF"/>
    <property type="match status" value="1"/>
</dbReference>
<keyword evidence="1" id="KW-1133">Transmembrane helix</keyword>
<dbReference type="InterPro" id="IPR050469">
    <property type="entry name" value="Diguanylate_Cyclase"/>
</dbReference>
<dbReference type="Pfam" id="PF00990">
    <property type="entry name" value="GGDEF"/>
    <property type="match status" value="1"/>
</dbReference>
<dbReference type="PANTHER" id="PTHR45138:SF9">
    <property type="entry name" value="DIGUANYLATE CYCLASE DGCM-RELATED"/>
    <property type="match status" value="1"/>
</dbReference>
<keyword evidence="1" id="KW-0472">Membrane</keyword>
<keyword evidence="3" id="KW-0548">Nucleotidyltransferase</keyword>